<reference evidence="6 7" key="1">
    <citation type="submission" date="2018-09" db="EMBL/GenBank/DDBJ databases">
        <title>A high-quality reference genome of wild soybean provides a powerful tool to mine soybean genomes.</title>
        <authorList>
            <person name="Xie M."/>
            <person name="Chung C.Y.L."/>
            <person name="Li M.-W."/>
            <person name="Wong F.-L."/>
            <person name="Chan T.-F."/>
            <person name="Lam H.-M."/>
        </authorList>
    </citation>
    <scope>NUCLEOTIDE SEQUENCE [LARGE SCALE GENOMIC DNA]</scope>
    <source>
        <strain evidence="7">cv. W05</strain>
        <tissue evidence="6">Hypocotyl of etiolated seedlings</tissue>
    </source>
</reference>
<dbReference type="Gene3D" id="3.30.40.10">
    <property type="entry name" value="Zinc/RING finger domain, C3HC4 (zinc finger)"/>
    <property type="match status" value="2"/>
</dbReference>
<dbReference type="Pfam" id="PF12906">
    <property type="entry name" value="RINGv"/>
    <property type="match status" value="2"/>
</dbReference>
<protein>
    <recommendedName>
        <fullName evidence="5">RING-CH-type domain-containing protein</fullName>
    </recommendedName>
</protein>
<dbReference type="PROSITE" id="PS51292">
    <property type="entry name" value="ZF_RING_CH"/>
    <property type="match status" value="1"/>
</dbReference>
<evidence type="ECO:0000313" key="6">
    <source>
        <dbReference type="EMBL" id="RZC03906.1"/>
    </source>
</evidence>
<feature type="non-terminal residue" evidence="6">
    <location>
        <position position="416"/>
    </location>
</feature>
<dbReference type="GO" id="GO:0004842">
    <property type="term" value="F:ubiquitin-protein transferase activity"/>
    <property type="evidence" value="ECO:0007669"/>
    <property type="project" value="TreeGrafter"/>
</dbReference>
<feature type="domain" description="RING-CH-type" evidence="5">
    <location>
        <begin position="194"/>
        <end position="224"/>
    </location>
</feature>
<keyword evidence="4" id="KW-0812">Transmembrane</keyword>
<name>A0A445JZI3_GLYSO</name>
<keyword evidence="4" id="KW-0472">Membrane</keyword>
<dbReference type="AlphaFoldDB" id="A0A445JZI3"/>
<dbReference type="PANTHER" id="PTHR23012">
    <property type="entry name" value="RING/FYVE/PHD ZINC FINGER DOMAIN-CONTAINING"/>
    <property type="match status" value="1"/>
</dbReference>
<sequence length="416" mass="46875">MVNDFIVCIDRIIASTTCFGSVNEKHCDGVDPVIIPVSDNGGKVCSSSSSSSSSNKDDDVVVVVECRICQEEDQAQAMEAPCSCNGTLKVVLFIKFLSFSLSIPVPKITNYLYMLEIISIAVIESISIIHDHVILFHLMLTRVASLASVQEEEEEGWEFSEVFVIPCGYWSGVVVLSFDFKLAYELVCSLFLGMQFAHRKCIQRWCNKKGNTICEICNQAFSPNYSLPPVRSNAIMTNDIRQEWGHNADLRVALASAEQQLLQTEYEDYAMSQTSSIAFLRSVTLIMLMILLVREALMVTKNSVTGQDASIIFNFEVSLLQFAGVLLPCFAMARSWYAIQNRRRRQAMPSPDPRIEPLLVKVRFSDVAKLEQVKIDNALVVALVERWRHDSYKFYLPDGNKVHLMYLFLLADLDRA</sequence>
<keyword evidence="1" id="KW-0479">Metal-binding</keyword>
<evidence type="ECO:0000259" key="5">
    <source>
        <dbReference type="PROSITE" id="PS51292"/>
    </source>
</evidence>
<feature type="transmembrane region" description="Helical" evidence="4">
    <location>
        <begin position="278"/>
        <end position="299"/>
    </location>
</feature>
<gene>
    <name evidence="6" type="ORF">D0Y65_018511</name>
</gene>
<dbReference type="GO" id="GO:0016567">
    <property type="term" value="P:protein ubiquitination"/>
    <property type="evidence" value="ECO:0007669"/>
    <property type="project" value="TreeGrafter"/>
</dbReference>
<keyword evidence="4" id="KW-1133">Transmembrane helix</keyword>
<proteinExistence type="predicted"/>
<accession>A0A445JZI3</accession>
<dbReference type="InterPro" id="IPR011016">
    <property type="entry name" value="Znf_RING-CH"/>
</dbReference>
<dbReference type="InterPro" id="IPR022143">
    <property type="entry name" value="DUF3675"/>
</dbReference>
<dbReference type="Pfam" id="PF12428">
    <property type="entry name" value="DUF3675"/>
    <property type="match status" value="1"/>
</dbReference>
<organism evidence="6 7">
    <name type="scientific">Glycine soja</name>
    <name type="common">Wild soybean</name>
    <dbReference type="NCBI Taxonomy" id="3848"/>
    <lineage>
        <taxon>Eukaryota</taxon>
        <taxon>Viridiplantae</taxon>
        <taxon>Streptophyta</taxon>
        <taxon>Embryophyta</taxon>
        <taxon>Tracheophyta</taxon>
        <taxon>Spermatophyta</taxon>
        <taxon>Magnoliopsida</taxon>
        <taxon>eudicotyledons</taxon>
        <taxon>Gunneridae</taxon>
        <taxon>Pentapetalae</taxon>
        <taxon>rosids</taxon>
        <taxon>fabids</taxon>
        <taxon>Fabales</taxon>
        <taxon>Fabaceae</taxon>
        <taxon>Papilionoideae</taxon>
        <taxon>50 kb inversion clade</taxon>
        <taxon>NPAAA clade</taxon>
        <taxon>indigoferoid/millettioid clade</taxon>
        <taxon>Phaseoleae</taxon>
        <taxon>Glycine</taxon>
        <taxon>Glycine subgen. Soja</taxon>
    </lineage>
</organism>
<dbReference type="SMART" id="SM00744">
    <property type="entry name" value="RINGv"/>
    <property type="match status" value="2"/>
</dbReference>
<dbReference type="InterPro" id="IPR013083">
    <property type="entry name" value="Znf_RING/FYVE/PHD"/>
</dbReference>
<evidence type="ECO:0000256" key="4">
    <source>
        <dbReference type="SAM" id="Phobius"/>
    </source>
</evidence>
<dbReference type="EMBL" id="QZWG01000007">
    <property type="protein sequence ID" value="RZC03906.1"/>
    <property type="molecule type" value="Genomic_DNA"/>
</dbReference>
<evidence type="ECO:0000256" key="2">
    <source>
        <dbReference type="ARBA" id="ARBA00022771"/>
    </source>
</evidence>
<keyword evidence="2" id="KW-0863">Zinc-finger</keyword>
<feature type="transmembrane region" description="Helical" evidence="4">
    <location>
        <begin position="319"/>
        <end position="339"/>
    </location>
</feature>
<comment type="caution">
    <text evidence="6">The sequence shown here is derived from an EMBL/GenBank/DDBJ whole genome shotgun (WGS) entry which is preliminary data.</text>
</comment>
<dbReference type="InterPro" id="IPR033275">
    <property type="entry name" value="MARCH-like"/>
</dbReference>
<dbReference type="SUPFAM" id="SSF57850">
    <property type="entry name" value="RING/U-box"/>
    <property type="match status" value="1"/>
</dbReference>
<dbReference type="PANTHER" id="PTHR23012:SF176">
    <property type="entry name" value="OS01G0894600 PROTEIN"/>
    <property type="match status" value="1"/>
</dbReference>
<dbReference type="GO" id="GO:0016020">
    <property type="term" value="C:membrane"/>
    <property type="evidence" value="ECO:0007669"/>
    <property type="project" value="TreeGrafter"/>
</dbReference>
<evidence type="ECO:0000256" key="1">
    <source>
        <dbReference type="ARBA" id="ARBA00022723"/>
    </source>
</evidence>
<dbReference type="Proteomes" id="UP000289340">
    <property type="component" value="Chromosome 7"/>
</dbReference>
<dbReference type="GO" id="GO:0008270">
    <property type="term" value="F:zinc ion binding"/>
    <property type="evidence" value="ECO:0007669"/>
    <property type="project" value="UniProtKB-KW"/>
</dbReference>
<evidence type="ECO:0000313" key="7">
    <source>
        <dbReference type="Proteomes" id="UP000289340"/>
    </source>
</evidence>
<keyword evidence="7" id="KW-1185">Reference proteome</keyword>
<keyword evidence="3" id="KW-0862">Zinc</keyword>
<evidence type="ECO:0000256" key="3">
    <source>
        <dbReference type="ARBA" id="ARBA00022833"/>
    </source>
</evidence>